<evidence type="ECO:0000313" key="2">
    <source>
        <dbReference type="Proteomes" id="UP000234681"/>
    </source>
</evidence>
<gene>
    <name evidence="1" type="ORF">rCG_41972</name>
</gene>
<reference evidence="1 2" key="1">
    <citation type="submission" date="2005-09" db="EMBL/GenBank/DDBJ databases">
        <authorList>
            <person name="Mural R.J."/>
            <person name="Li P.W."/>
            <person name="Adams M.D."/>
            <person name="Amanatides P.G."/>
            <person name="Baden-Tillson H."/>
            <person name="Barnstead M."/>
            <person name="Chin S.H."/>
            <person name="Dew I."/>
            <person name="Evans C.A."/>
            <person name="Ferriera S."/>
            <person name="Flanigan M."/>
            <person name="Fosler C."/>
            <person name="Glodek A."/>
            <person name="Gu Z."/>
            <person name="Holt R.A."/>
            <person name="Jennings D."/>
            <person name="Kraft C.L."/>
            <person name="Lu F."/>
            <person name="Nguyen T."/>
            <person name="Nusskern D.R."/>
            <person name="Pfannkoch C.M."/>
            <person name="Sitter C."/>
            <person name="Sutton G.G."/>
            <person name="Venter J.C."/>
            <person name="Wang Z."/>
            <person name="Woodage T."/>
            <person name="Zheng X.H."/>
            <person name="Zhong F."/>
        </authorList>
    </citation>
    <scope>NUCLEOTIDE SEQUENCE [LARGE SCALE GENOMIC DNA]</scope>
    <source>
        <strain>BN</strain>
        <strain evidence="2">Sprague-Dawley</strain>
    </source>
</reference>
<proteinExistence type="predicted"/>
<organism evidence="1 2">
    <name type="scientific">Rattus norvegicus</name>
    <name type="common">Rat</name>
    <dbReference type="NCBI Taxonomy" id="10116"/>
    <lineage>
        <taxon>Eukaryota</taxon>
        <taxon>Metazoa</taxon>
        <taxon>Chordata</taxon>
        <taxon>Craniata</taxon>
        <taxon>Vertebrata</taxon>
        <taxon>Euteleostomi</taxon>
        <taxon>Mammalia</taxon>
        <taxon>Eutheria</taxon>
        <taxon>Euarchontoglires</taxon>
        <taxon>Glires</taxon>
        <taxon>Rodentia</taxon>
        <taxon>Myomorpha</taxon>
        <taxon>Muroidea</taxon>
        <taxon>Muridae</taxon>
        <taxon>Murinae</taxon>
        <taxon>Rattus</taxon>
    </lineage>
</organism>
<dbReference type="AlphaFoldDB" id="A6JUY9"/>
<evidence type="ECO:0000313" key="1">
    <source>
        <dbReference type="EMBL" id="EDL87640.1"/>
    </source>
</evidence>
<accession>A6JUY9</accession>
<sequence>MRFLPKSTEKISGGVRNIMSVSVWNTVNPGQPSIWLTCLSWFSLVGSMSSQSPLEARFRQAS</sequence>
<dbReference type="EMBL" id="CH474002">
    <property type="protein sequence ID" value="EDL87640.1"/>
    <property type="molecule type" value="Genomic_DNA"/>
</dbReference>
<protein>
    <submittedName>
        <fullName evidence="1">RCG41972</fullName>
    </submittedName>
</protein>
<name>A6JUY9_RAT</name>
<dbReference type="Proteomes" id="UP000234681">
    <property type="component" value="Chromosome 1"/>
</dbReference>